<keyword evidence="2" id="KW-1185">Reference proteome</keyword>
<proteinExistence type="predicted"/>
<dbReference type="RefSeq" id="WP_220564511.1">
    <property type="nucleotide sequence ID" value="NZ_CP074133.1"/>
</dbReference>
<accession>A0ABX8BQC9</accession>
<organism evidence="1 2">
    <name type="scientific">Nocardiopsis changdeensis</name>
    <dbReference type="NCBI Taxonomy" id="2831969"/>
    <lineage>
        <taxon>Bacteria</taxon>
        <taxon>Bacillati</taxon>
        <taxon>Actinomycetota</taxon>
        <taxon>Actinomycetes</taxon>
        <taxon>Streptosporangiales</taxon>
        <taxon>Nocardiopsidaceae</taxon>
        <taxon>Nocardiopsis</taxon>
    </lineage>
</organism>
<name>A0ABX8BQC9_9ACTN</name>
<sequence length="57" mass="6254">MKARHWLEILTEVERLDPWFLSPEANTIAAADTARIEAEQQGALAALREEGGPPADP</sequence>
<evidence type="ECO:0000313" key="1">
    <source>
        <dbReference type="EMBL" id="QUX23287.1"/>
    </source>
</evidence>
<dbReference type="Proteomes" id="UP000676079">
    <property type="component" value="Chromosome"/>
</dbReference>
<gene>
    <name evidence="1" type="ORF">KGD84_02500</name>
</gene>
<reference evidence="1 2" key="1">
    <citation type="submission" date="2021-05" db="EMBL/GenBank/DDBJ databases">
        <title>Direct Submission.</title>
        <authorList>
            <person name="Li K."/>
            <person name="Gao J."/>
        </authorList>
    </citation>
    <scope>NUCLEOTIDE SEQUENCE [LARGE SCALE GENOMIC DNA]</scope>
    <source>
        <strain evidence="1 2">Mg02</strain>
    </source>
</reference>
<protein>
    <submittedName>
        <fullName evidence="1">Uncharacterized protein</fullName>
    </submittedName>
</protein>
<evidence type="ECO:0000313" key="2">
    <source>
        <dbReference type="Proteomes" id="UP000676079"/>
    </source>
</evidence>
<dbReference type="EMBL" id="CP074133">
    <property type="protein sequence ID" value="QUX23287.1"/>
    <property type="molecule type" value="Genomic_DNA"/>
</dbReference>